<organism evidence="20 21">
    <name type="scientific">Buchnera aphidicola</name>
    <name type="common">Muscaphis stroyani</name>
    <dbReference type="NCBI Taxonomy" id="1241869"/>
    <lineage>
        <taxon>Bacteria</taxon>
        <taxon>Pseudomonadati</taxon>
        <taxon>Pseudomonadota</taxon>
        <taxon>Gammaproteobacteria</taxon>
        <taxon>Enterobacterales</taxon>
        <taxon>Erwiniaceae</taxon>
        <taxon>Buchnera</taxon>
    </lineage>
</organism>
<dbReference type="RefSeq" id="WP_158343746.1">
    <property type="nucleotide sequence ID" value="NZ_CP034861.1"/>
</dbReference>
<dbReference type="InterPro" id="IPR037115">
    <property type="entry name" value="Sirohaem_synt_dimer_dom_sf"/>
</dbReference>
<keyword evidence="4" id="KW-0169">Cobalamin biosynthesis</keyword>
<evidence type="ECO:0000256" key="6">
    <source>
        <dbReference type="ARBA" id="ARBA00022679"/>
    </source>
</evidence>
<proteinExistence type="inferred from homology"/>
<dbReference type="AlphaFoldDB" id="A0A4D6Y7T8"/>
<dbReference type="CDD" id="cd11642">
    <property type="entry name" value="SUMT"/>
    <property type="match status" value="1"/>
</dbReference>
<keyword evidence="10" id="KW-0456">Lyase</keyword>
<dbReference type="Gene3D" id="3.40.1010.10">
    <property type="entry name" value="Cobalt-precorrin-4 Transmethylase, Domain 1"/>
    <property type="match status" value="1"/>
</dbReference>
<evidence type="ECO:0000256" key="11">
    <source>
        <dbReference type="ARBA" id="ARBA00023244"/>
    </source>
</evidence>
<evidence type="ECO:0000259" key="19">
    <source>
        <dbReference type="Pfam" id="PF10414"/>
    </source>
</evidence>
<dbReference type="OrthoDB" id="9815856at2"/>
<feature type="domain" description="Tetrapyrrole methylase" evidence="18">
    <location>
        <begin position="218"/>
        <end position="427"/>
    </location>
</feature>
<dbReference type="PROSITE" id="PS00840">
    <property type="entry name" value="SUMT_2"/>
    <property type="match status" value="1"/>
</dbReference>
<sequence>MNYLPIFVDLKSKNVLVIGAGEVAFHKIMLLLQAKAIVNIISKEICLEIKILLDQKKINWISKEFKNIYLNKVFLVIVATNDKDFNKKIFQLCNDRSLLVNVVDDKKKCSFIFPSIVNRSPIVISISSSGTAPVLIRLLREKIESILPIRLGLVAKIAGDYRSIVKKNFINLDERRHFWERLFKSVFVEYIINNNEKKAIDFLKKLIKDKSLFLTGEIILVGAGPGDSGLLTLRGLQVLQQADVVLYDNLVSKNTLELIRRDAKKIYVGKKFGFKHITQKKIIEILISLAKKGKKVVRLKGGDSFIFGRGGEEIEAAKKAGVKFQVIPGITAAIGIAAYTGIPLTHRKYAQGVIFITGHKCIHGMSNNWSILSDSSYTLVVYMGKSKVGDISKKLIFHNRSKDTPVAIVSQGTTSNQNVIIERLDNLEKIIKFANSPSLLIIGDVVLLHKKLKWFHTNKFLDNTNNASSIVNLIGEKKNV</sequence>
<comment type="pathway">
    <text evidence="13">Porphyrin-containing compound metabolism; siroheme biosynthesis; precorrin-2 from uroporphyrinogen III: step 1/1.</text>
</comment>
<dbReference type="InterPro" id="IPR006367">
    <property type="entry name" value="Sirohaem_synthase_N"/>
</dbReference>
<evidence type="ECO:0000259" key="18">
    <source>
        <dbReference type="Pfam" id="PF00590"/>
    </source>
</evidence>
<dbReference type="Proteomes" id="UP000298673">
    <property type="component" value="Chromosome"/>
</dbReference>
<keyword evidence="12" id="KW-0511">Multifunctional enzyme</keyword>
<dbReference type="InterPro" id="IPR003043">
    <property type="entry name" value="Uropor_MeTrfase_CS"/>
</dbReference>
<dbReference type="EMBL" id="CP034861">
    <property type="protein sequence ID" value="QCI24473.1"/>
    <property type="molecule type" value="Genomic_DNA"/>
</dbReference>
<evidence type="ECO:0000313" key="21">
    <source>
        <dbReference type="Proteomes" id="UP000298673"/>
    </source>
</evidence>
<dbReference type="Gene3D" id="3.30.950.10">
    <property type="entry name" value="Methyltransferase, Cobalt-precorrin-4 Transmethylase, Domain 2"/>
    <property type="match status" value="1"/>
</dbReference>
<evidence type="ECO:0000256" key="12">
    <source>
        <dbReference type="ARBA" id="ARBA00023268"/>
    </source>
</evidence>
<dbReference type="PANTHER" id="PTHR45790">
    <property type="entry name" value="SIROHEME SYNTHASE-RELATED"/>
    <property type="match status" value="1"/>
</dbReference>
<reference evidence="20 21" key="1">
    <citation type="submission" date="2018-12" db="EMBL/GenBank/DDBJ databases">
        <authorList>
            <person name="Chong R.A."/>
        </authorList>
    </citation>
    <scope>NUCLEOTIDE SEQUENCE [LARGE SCALE GENOMIC DNA]</scope>
    <source>
        <strain evidence="20 21">Mst</strain>
    </source>
</reference>
<dbReference type="NCBIfam" id="NF004790">
    <property type="entry name" value="PRK06136.1"/>
    <property type="match status" value="1"/>
</dbReference>
<dbReference type="PANTHER" id="PTHR45790:SF1">
    <property type="entry name" value="SIROHEME SYNTHASE"/>
    <property type="match status" value="1"/>
</dbReference>
<gene>
    <name evidence="20" type="primary">cobA</name>
    <name evidence="20" type="ORF">D9V75_02050</name>
</gene>
<dbReference type="FunFam" id="3.40.1010.10:FF:000001">
    <property type="entry name" value="Siroheme synthase"/>
    <property type="match status" value="1"/>
</dbReference>
<dbReference type="InterPro" id="IPR006366">
    <property type="entry name" value="CobA/CysG_C"/>
</dbReference>
<dbReference type="InterPro" id="IPR019478">
    <property type="entry name" value="Sirohaem_synthase_dimer_dom"/>
</dbReference>
<keyword evidence="9" id="KW-0520">NAD</keyword>
<evidence type="ECO:0000256" key="8">
    <source>
        <dbReference type="ARBA" id="ARBA00023002"/>
    </source>
</evidence>
<dbReference type="UniPathway" id="UPA00262">
    <property type="reaction ID" value="UER00211"/>
</dbReference>
<dbReference type="Pfam" id="PF00590">
    <property type="entry name" value="TP_methylase"/>
    <property type="match status" value="1"/>
</dbReference>
<evidence type="ECO:0000256" key="13">
    <source>
        <dbReference type="ARBA" id="ARBA00025705"/>
    </source>
</evidence>
<dbReference type="GO" id="GO:0019354">
    <property type="term" value="P:siroheme biosynthetic process"/>
    <property type="evidence" value="ECO:0007669"/>
    <property type="project" value="UniProtKB-UniPathway"/>
</dbReference>
<evidence type="ECO:0000256" key="1">
    <source>
        <dbReference type="ARBA" id="ARBA00005010"/>
    </source>
</evidence>
<comment type="pathway">
    <text evidence="15">Cofactor biosynthesis; adenosylcobalamin biosynthesis; precorrin-2 from uroporphyrinogen III: step 1/1.</text>
</comment>
<evidence type="ECO:0000256" key="5">
    <source>
        <dbReference type="ARBA" id="ARBA00022603"/>
    </source>
</evidence>
<dbReference type="PIRSF" id="PIRSF036426">
    <property type="entry name" value="Sirohaem_synth"/>
    <property type="match status" value="1"/>
</dbReference>
<dbReference type="GO" id="GO:0051287">
    <property type="term" value="F:NAD binding"/>
    <property type="evidence" value="ECO:0007669"/>
    <property type="project" value="InterPro"/>
</dbReference>
<evidence type="ECO:0000256" key="14">
    <source>
        <dbReference type="ARBA" id="ARBA00047561"/>
    </source>
</evidence>
<dbReference type="Gene3D" id="3.40.50.720">
    <property type="entry name" value="NAD(P)-binding Rossmann-like Domain"/>
    <property type="match status" value="1"/>
</dbReference>
<keyword evidence="8" id="KW-0560">Oxidoreductase</keyword>
<evidence type="ECO:0000256" key="16">
    <source>
        <dbReference type="PIRSR" id="PIRSR036426-1"/>
    </source>
</evidence>
<dbReference type="EC" id="2.1.1.107" evidence="20"/>
<feature type="active site" description="Proton donor" evidence="16">
    <location>
        <position position="270"/>
    </location>
</feature>
<dbReference type="SUPFAM" id="SSF53790">
    <property type="entry name" value="Tetrapyrrole methylase"/>
    <property type="match status" value="1"/>
</dbReference>
<dbReference type="SUPFAM" id="SSF75615">
    <property type="entry name" value="Siroheme synthase middle domains-like"/>
    <property type="match status" value="1"/>
</dbReference>
<dbReference type="NCBIfam" id="NF007922">
    <property type="entry name" value="PRK10637.1"/>
    <property type="match status" value="1"/>
</dbReference>
<evidence type="ECO:0000313" key="20">
    <source>
        <dbReference type="EMBL" id="QCI24473.1"/>
    </source>
</evidence>
<keyword evidence="11" id="KW-0627">Porphyrin biosynthesis</keyword>
<dbReference type="Gene3D" id="3.30.160.110">
    <property type="entry name" value="Siroheme synthase, domain 2"/>
    <property type="match status" value="1"/>
</dbReference>
<keyword evidence="7" id="KW-0949">S-adenosyl-L-methionine</keyword>
<name>A0A4D6Y7T8_9GAMM</name>
<dbReference type="NCBIfam" id="TIGR01469">
    <property type="entry name" value="cobA_cysG_Cterm"/>
    <property type="match status" value="1"/>
</dbReference>
<dbReference type="GO" id="GO:0051266">
    <property type="term" value="F:sirohydrochlorin ferrochelatase activity"/>
    <property type="evidence" value="ECO:0007669"/>
    <property type="project" value="InterPro"/>
</dbReference>
<dbReference type="InterPro" id="IPR050161">
    <property type="entry name" value="Siro_Cobalamin_biosynth"/>
</dbReference>
<dbReference type="GO" id="GO:0043115">
    <property type="term" value="F:precorrin-2 dehydrogenase activity"/>
    <property type="evidence" value="ECO:0007669"/>
    <property type="project" value="UniProtKB-EC"/>
</dbReference>
<evidence type="ECO:0000256" key="15">
    <source>
        <dbReference type="ARBA" id="ARBA00060548"/>
    </source>
</evidence>
<dbReference type="PROSITE" id="PS00839">
    <property type="entry name" value="SUMT_1"/>
    <property type="match status" value="1"/>
</dbReference>
<comment type="pathway">
    <text evidence="1">Porphyrin-containing compound metabolism; siroheme biosynthesis; sirohydrochlorin from precorrin-2: step 1/1.</text>
</comment>
<keyword evidence="3" id="KW-0597">Phosphoprotein</keyword>
<dbReference type="InterPro" id="IPR014777">
    <property type="entry name" value="4pyrrole_Mease_sub1"/>
</dbReference>
<reference evidence="20 21" key="2">
    <citation type="submission" date="2019-05" db="EMBL/GenBank/DDBJ databases">
        <title>Genome evolution of the obligate endosymbiont Buchnera aphidicola.</title>
        <authorList>
            <person name="Moran N.A."/>
        </authorList>
    </citation>
    <scope>NUCLEOTIDE SEQUENCE [LARGE SCALE GENOMIC DNA]</scope>
    <source>
        <strain evidence="20 21">Mst</strain>
    </source>
</reference>
<dbReference type="InterPro" id="IPR014776">
    <property type="entry name" value="4pyrrole_Mease_sub2"/>
</dbReference>
<accession>A0A4D6Y7T8</accession>
<dbReference type="Gene3D" id="1.10.8.210">
    <property type="entry name" value="Sirohaem synthase, dimerisation domain"/>
    <property type="match status" value="1"/>
</dbReference>
<evidence type="ECO:0000256" key="17">
    <source>
        <dbReference type="RuleBase" id="RU003960"/>
    </source>
</evidence>
<dbReference type="InterPro" id="IPR035996">
    <property type="entry name" value="4pyrrol_Methylase_sf"/>
</dbReference>
<dbReference type="GO" id="GO:0009236">
    <property type="term" value="P:cobalamin biosynthetic process"/>
    <property type="evidence" value="ECO:0007669"/>
    <property type="project" value="UniProtKB-KW"/>
</dbReference>
<feature type="active site" description="Proton acceptor" evidence="16">
    <location>
        <position position="248"/>
    </location>
</feature>
<dbReference type="Pfam" id="PF10414">
    <property type="entry name" value="CysG_dimeriser"/>
    <property type="match status" value="1"/>
</dbReference>
<evidence type="ECO:0000256" key="3">
    <source>
        <dbReference type="ARBA" id="ARBA00022553"/>
    </source>
</evidence>
<evidence type="ECO:0000256" key="9">
    <source>
        <dbReference type="ARBA" id="ARBA00023027"/>
    </source>
</evidence>
<evidence type="ECO:0000256" key="2">
    <source>
        <dbReference type="ARBA" id="ARBA00005879"/>
    </source>
</evidence>
<protein>
    <submittedName>
        <fullName evidence="20">Uroporphyrinogen-III C-methyltransferase</fullName>
        <ecNumber evidence="20">2.1.1.107</ecNumber>
    </submittedName>
</protein>
<comment type="similarity">
    <text evidence="2 17">Belongs to the precorrin methyltransferase family.</text>
</comment>
<comment type="catalytic activity">
    <reaction evidence="14">
        <text>precorrin-2 + NAD(+) = sirohydrochlorin + NADH + 2 H(+)</text>
        <dbReference type="Rhea" id="RHEA:15613"/>
        <dbReference type="ChEBI" id="CHEBI:15378"/>
        <dbReference type="ChEBI" id="CHEBI:57540"/>
        <dbReference type="ChEBI" id="CHEBI:57945"/>
        <dbReference type="ChEBI" id="CHEBI:58351"/>
        <dbReference type="ChEBI" id="CHEBI:58827"/>
        <dbReference type="EC" id="1.3.1.76"/>
    </reaction>
</comment>
<feature type="domain" description="Sirohaem synthase dimerisation" evidence="19">
    <location>
        <begin position="150"/>
        <end position="205"/>
    </location>
</feature>
<dbReference type="InterPro" id="IPR012409">
    <property type="entry name" value="Sirohaem_synth"/>
</dbReference>
<dbReference type="GO" id="GO:0004851">
    <property type="term" value="F:uroporphyrin-III C-methyltransferase activity"/>
    <property type="evidence" value="ECO:0007669"/>
    <property type="project" value="UniProtKB-EC"/>
</dbReference>
<evidence type="ECO:0000256" key="4">
    <source>
        <dbReference type="ARBA" id="ARBA00022573"/>
    </source>
</evidence>
<evidence type="ECO:0000256" key="7">
    <source>
        <dbReference type="ARBA" id="ARBA00022691"/>
    </source>
</evidence>
<keyword evidence="6 17" id="KW-0808">Transferase</keyword>
<dbReference type="InterPro" id="IPR000878">
    <property type="entry name" value="4pyrrol_Mease"/>
</dbReference>
<dbReference type="SUPFAM" id="SSF51735">
    <property type="entry name" value="NAD(P)-binding Rossmann-fold domains"/>
    <property type="match status" value="1"/>
</dbReference>
<keyword evidence="5 17" id="KW-0489">Methyltransferase</keyword>
<dbReference type="InterPro" id="IPR036291">
    <property type="entry name" value="NAD(P)-bd_dom_sf"/>
</dbReference>
<dbReference type="NCBIfam" id="TIGR01470">
    <property type="entry name" value="cysG_Nterm"/>
    <property type="match status" value="1"/>
</dbReference>
<dbReference type="GO" id="GO:0032259">
    <property type="term" value="P:methylation"/>
    <property type="evidence" value="ECO:0007669"/>
    <property type="project" value="UniProtKB-KW"/>
</dbReference>
<dbReference type="Pfam" id="PF13241">
    <property type="entry name" value="NAD_binding_7"/>
    <property type="match status" value="1"/>
</dbReference>
<evidence type="ECO:0000256" key="10">
    <source>
        <dbReference type="ARBA" id="ARBA00023239"/>
    </source>
</evidence>
<dbReference type="FunFam" id="3.30.950.10:FF:000001">
    <property type="entry name" value="Siroheme synthase"/>
    <property type="match status" value="1"/>
</dbReference>